<proteinExistence type="predicted"/>
<evidence type="ECO:0000313" key="2">
    <source>
        <dbReference type="Proteomes" id="UP000053800"/>
    </source>
</evidence>
<dbReference type="Proteomes" id="UP000053800">
    <property type="component" value="Unassembled WGS sequence"/>
</dbReference>
<accession>A0ABR5BI17</accession>
<keyword evidence="2" id="KW-1185">Reference proteome</keyword>
<organism evidence="1 2">
    <name type="scientific">Cryptococcus bacillisporus CA1873</name>
    <dbReference type="NCBI Taxonomy" id="1296111"/>
    <lineage>
        <taxon>Eukaryota</taxon>
        <taxon>Fungi</taxon>
        <taxon>Dikarya</taxon>
        <taxon>Basidiomycota</taxon>
        <taxon>Agaricomycotina</taxon>
        <taxon>Tremellomycetes</taxon>
        <taxon>Tremellales</taxon>
        <taxon>Cryptococcaceae</taxon>
        <taxon>Cryptococcus</taxon>
        <taxon>Cryptococcus gattii species complex</taxon>
    </lineage>
</organism>
<sequence>MRQGRTLQDEQFLEDTAPINLIMSDRINQLQSSRHQHRYKELQSRIGNIEDDYDDPNLTTKERHDIANRRLRMLFNQRATEKRLKSFSG</sequence>
<gene>
    <name evidence="1" type="ORF">I314_01230</name>
</gene>
<name>A0ABR5BI17_CRYGA</name>
<reference evidence="1 2" key="1">
    <citation type="submission" date="2015-01" db="EMBL/GenBank/DDBJ databases">
        <title>The Genome Sequence of Cryptococcus gattii CA1873.</title>
        <authorList>
            <consortium name="The Broad Institute Genomics Platform"/>
            <person name="Cuomo C."/>
            <person name="Litvintseva A."/>
            <person name="Chen Y."/>
            <person name="Heitman J."/>
            <person name="Sun S."/>
            <person name="Springer D."/>
            <person name="Dromer F."/>
            <person name="Young S."/>
            <person name="Zeng Q."/>
            <person name="Gargeya S."/>
            <person name="Abouelleil A."/>
            <person name="Alvarado L."/>
            <person name="Chapman S.B."/>
            <person name="Gainer-Dewar J."/>
            <person name="Goldberg J."/>
            <person name="Griggs A."/>
            <person name="Gujja S."/>
            <person name="Hansen M."/>
            <person name="Howarth C."/>
            <person name="Imamovic A."/>
            <person name="Larimer J."/>
            <person name="Murphy C."/>
            <person name="Naylor J."/>
            <person name="Pearson M."/>
            <person name="Priest M."/>
            <person name="Roberts A."/>
            <person name="Saif S."/>
            <person name="Shea T."/>
            <person name="Sykes S."/>
            <person name="Wortman J."/>
            <person name="Nusbaum C."/>
            <person name="Birren B."/>
        </authorList>
    </citation>
    <scope>NUCLEOTIDE SEQUENCE [LARGE SCALE GENOMIC DNA]</scope>
    <source>
        <strain evidence="1 2">CA1873</strain>
    </source>
</reference>
<protein>
    <submittedName>
        <fullName evidence="1">Uncharacterized protein</fullName>
    </submittedName>
</protein>
<dbReference type="EMBL" id="KN848890">
    <property type="protein sequence ID" value="KIR68805.1"/>
    <property type="molecule type" value="Genomic_DNA"/>
</dbReference>
<evidence type="ECO:0000313" key="1">
    <source>
        <dbReference type="EMBL" id="KIR68805.1"/>
    </source>
</evidence>